<evidence type="ECO:0000256" key="3">
    <source>
        <dbReference type="SAM" id="Coils"/>
    </source>
</evidence>
<accession>A0A518AN65</accession>
<dbReference type="KEGG" id="amuc:Pan181_23450"/>
<dbReference type="OrthoDB" id="5503043at2"/>
<sequence length="451" mass="47570">MILLQKPAWQVSVATPLRCAKLGQCGGICLLVIVSVAILTGCRDTSKEKHPNNEKPAVVEKLPVETELATVRLTEKANERLGIVTTAIEEQIVSKRRTLGGEAMAPLGNSLIVSAPVPGIIAQYGASPIPLPGAQVGRNQVVVDLVPLLSPERDVMTPAERVQLVSARANVVAAQQTAIGDLERSHAEVEAAKITLSRAEKLFNDGAGARKAVDDAIAQLNIAQSNYQAAQQQEKQLANMLQQLNPSADSSAASPLQLAAPIEGVVRSVNVRVGQTVAVGTPLFEVINLDTIWIRVPVFVDLLGTIDKGKPALLKTLGGQSLPDSLAGTMIEAKPISAPPSADPLSSSADLYYEISNVNLGLRPGQLVGMDLPLVGQAESLVVPASAILYDVYGGTWVYAVTGEREYTRRRVVVRWVDVDQAILASGPSPGTKVVTTGAAELFGTEFGTGK</sequence>
<dbReference type="GO" id="GO:0022857">
    <property type="term" value="F:transmembrane transporter activity"/>
    <property type="evidence" value="ECO:0007669"/>
    <property type="project" value="InterPro"/>
</dbReference>
<dbReference type="PANTHER" id="PTHR30097">
    <property type="entry name" value="CATION EFFLUX SYSTEM PROTEIN CUSB"/>
    <property type="match status" value="1"/>
</dbReference>
<protein>
    <submittedName>
        <fullName evidence="4">Copper/silver efflux system membrane fusion protein CusB</fullName>
    </submittedName>
</protein>
<dbReference type="GO" id="GO:0030313">
    <property type="term" value="C:cell envelope"/>
    <property type="evidence" value="ECO:0007669"/>
    <property type="project" value="TreeGrafter"/>
</dbReference>
<dbReference type="GO" id="GO:0015679">
    <property type="term" value="P:plasma membrane copper ion transport"/>
    <property type="evidence" value="ECO:0007669"/>
    <property type="project" value="TreeGrafter"/>
</dbReference>
<evidence type="ECO:0000313" key="5">
    <source>
        <dbReference type="Proteomes" id="UP000315750"/>
    </source>
</evidence>
<evidence type="ECO:0000256" key="1">
    <source>
        <dbReference type="ARBA" id="ARBA00009477"/>
    </source>
</evidence>
<dbReference type="SUPFAM" id="SSF111369">
    <property type="entry name" value="HlyD-like secretion proteins"/>
    <property type="match status" value="1"/>
</dbReference>
<name>A0A518AN65_9BACT</name>
<keyword evidence="3" id="KW-0175">Coiled coil</keyword>
<keyword evidence="5" id="KW-1185">Reference proteome</keyword>
<dbReference type="EMBL" id="CP036278">
    <property type="protein sequence ID" value="QDU56141.1"/>
    <property type="molecule type" value="Genomic_DNA"/>
</dbReference>
<gene>
    <name evidence="4" type="ORF">Pan181_23450</name>
</gene>
<dbReference type="GO" id="GO:0060003">
    <property type="term" value="P:copper ion export"/>
    <property type="evidence" value="ECO:0007669"/>
    <property type="project" value="TreeGrafter"/>
</dbReference>
<comment type="similarity">
    <text evidence="1">Belongs to the membrane fusion protein (MFP) (TC 8.A.1) family.</text>
</comment>
<dbReference type="InterPro" id="IPR051909">
    <property type="entry name" value="MFP_Cation_Efflux"/>
</dbReference>
<dbReference type="Gene3D" id="1.10.287.470">
    <property type="entry name" value="Helix hairpin bin"/>
    <property type="match status" value="1"/>
</dbReference>
<dbReference type="RefSeq" id="WP_145246895.1">
    <property type="nucleotide sequence ID" value="NZ_CP036278.1"/>
</dbReference>
<dbReference type="NCBIfam" id="TIGR01730">
    <property type="entry name" value="RND_mfp"/>
    <property type="match status" value="1"/>
</dbReference>
<evidence type="ECO:0000313" key="4">
    <source>
        <dbReference type="EMBL" id="QDU56141.1"/>
    </source>
</evidence>
<dbReference type="GO" id="GO:0016020">
    <property type="term" value="C:membrane"/>
    <property type="evidence" value="ECO:0007669"/>
    <property type="project" value="InterPro"/>
</dbReference>
<dbReference type="Proteomes" id="UP000315750">
    <property type="component" value="Chromosome"/>
</dbReference>
<dbReference type="Gene3D" id="2.40.420.20">
    <property type="match status" value="1"/>
</dbReference>
<keyword evidence="2" id="KW-0813">Transport</keyword>
<dbReference type="InterPro" id="IPR006143">
    <property type="entry name" value="RND_pump_MFP"/>
</dbReference>
<feature type="coiled-coil region" evidence="3">
    <location>
        <begin position="182"/>
        <end position="240"/>
    </location>
</feature>
<organism evidence="4 5">
    <name type="scientific">Aeoliella mucimassa</name>
    <dbReference type="NCBI Taxonomy" id="2527972"/>
    <lineage>
        <taxon>Bacteria</taxon>
        <taxon>Pseudomonadati</taxon>
        <taxon>Planctomycetota</taxon>
        <taxon>Planctomycetia</taxon>
        <taxon>Pirellulales</taxon>
        <taxon>Lacipirellulaceae</taxon>
        <taxon>Aeoliella</taxon>
    </lineage>
</organism>
<evidence type="ECO:0000256" key="2">
    <source>
        <dbReference type="ARBA" id="ARBA00022448"/>
    </source>
</evidence>
<proteinExistence type="inferred from homology"/>
<dbReference type="Gene3D" id="2.40.50.100">
    <property type="match status" value="1"/>
</dbReference>
<dbReference type="PANTHER" id="PTHR30097:SF4">
    <property type="entry name" value="SLR6042 PROTEIN"/>
    <property type="match status" value="1"/>
</dbReference>
<dbReference type="AlphaFoldDB" id="A0A518AN65"/>
<dbReference type="Gene3D" id="2.40.30.170">
    <property type="match status" value="1"/>
</dbReference>
<reference evidence="4 5" key="1">
    <citation type="submission" date="2019-02" db="EMBL/GenBank/DDBJ databases">
        <title>Deep-cultivation of Planctomycetes and their phenomic and genomic characterization uncovers novel biology.</title>
        <authorList>
            <person name="Wiegand S."/>
            <person name="Jogler M."/>
            <person name="Boedeker C."/>
            <person name="Pinto D."/>
            <person name="Vollmers J."/>
            <person name="Rivas-Marin E."/>
            <person name="Kohn T."/>
            <person name="Peeters S.H."/>
            <person name="Heuer A."/>
            <person name="Rast P."/>
            <person name="Oberbeckmann S."/>
            <person name="Bunk B."/>
            <person name="Jeske O."/>
            <person name="Meyerdierks A."/>
            <person name="Storesund J.E."/>
            <person name="Kallscheuer N."/>
            <person name="Luecker S."/>
            <person name="Lage O.M."/>
            <person name="Pohl T."/>
            <person name="Merkel B.J."/>
            <person name="Hornburger P."/>
            <person name="Mueller R.-W."/>
            <person name="Bruemmer F."/>
            <person name="Labrenz M."/>
            <person name="Spormann A.M."/>
            <person name="Op den Camp H."/>
            <person name="Overmann J."/>
            <person name="Amann R."/>
            <person name="Jetten M.S.M."/>
            <person name="Mascher T."/>
            <person name="Medema M.H."/>
            <person name="Devos D.P."/>
            <person name="Kaster A.-K."/>
            <person name="Ovreas L."/>
            <person name="Rohde M."/>
            <person name="Galperin M.Y."/>
            <person name="Jogler C."/>
        </authorList>
    </citation>
    <scope>NUCLEOTIDE SEQUENCE [LARGE SCALE GENOMIC DNA]</scope>
    <source>
        <strain evidence="4 5">Pan181</strain>
    </source>
</reference>